<dbReference type="PANTHER" id="PTHR35400:SF1">
    <property type="entry name" value="SLR1083 PROTEIN"/>
    <property type="match status" value="1"/>
</dbReference>
<organism evidence="2 3">
    <name type="scientific">Cyclobacterium plantarum</name>
    <dbReference type="NCBI Taxonomy" id="2716263"/>
    <lineage>
        <taxon>Bacteria</taxon>
        <taxon>Pseudomonadati</taxon>
        <taxon>Bacteroidota</taxon>
        <taxon>Cytophagia</taxon>
        <taxon>Cytophagales</taxon>
        <taxon>Cyclobacteriaceae</taxon>
        <taxon>Cyclobacterium</taxon>
    </lineage>
</organism>
<dbReference type="Gene3D" id="3.90.1570.10">
    <property type="entry name" value="tt1808, chain A"/>
    <property type="match status" value="1"/>
</dbReference>
<dbReference type="Pfam" id="PF05685">
    <property type="entry name" value="Uma2"/>
    <property type="match status" value="1"/>
</dbReference>
<dbReference type="RefSeq" id="WP_166151186.1">
    <property type="nucleotide sequence ID" value="NZ_JAANYN010000015.1"/>
</dbReference>
<reference evidence="2 3" key="1">
    <citation type="submission" date="2020-03" db="EMBL/GenBank/DDBJ databases">
        <title>Cyclobacterium plantarum sp. nov., a marine bacterium isolated from a coastal-marine wetland.</title>
        <authorList>
            <person name="Sanchez-Porro C."/>
            <person name="Ventosa A."/>
            <person name="Amoozegar M."/>
        </authorList>
    </citation>
    <scope>NUCLEOTIDE SEQUENCE [LARGE SCALE GENOMIC DNA]</scope>
    <source>
        <strain evidence="2 3">GBPx2</strain>
    </source>
</reference>
<gene>
    <name evidence="2" type="ORF">G9Q97_22585</name>
</gene>
<accession>A0ABX0HD48</accession>
<dbReference type="SUPFAM" id="SSF52980">
    <property type="entry name" value="Restriction endonuclease-like"/>
    <property type="match status" value="1"/>
</dbReference>
<keyword evidence="2" id="KW-0378">Hydrolase</keyword>
<dbReference type="CDD" id="cd06260">
    <property type="entry name" value="DUF820-like"/>
    <property type="match status" value="1"/>
</dbReference>
<comment type="caution">
    <text evidence="2">The sequence shown here is derived from an EMBL/GenBank/DDBJ whole genome shotgun (WGS) entry which is preliminary data.</text>
</comment>
<evidence type="ECO:0000313" key="2">
    <source>
        <dbReference type="EMBL" id="NHE59607.1"/>
    </source>
</evidence>
<dbReference type="GO" id="GO:0004519">
    <property type="term" value="F:endonuclease activity"/>
    <property type="evidence" value="ECO:0007669"/>
    <property type="project" value="UniProtKB-KW"/>
</dbReference>
<dbReference type="InterPro" id="IPR008538">
    <property type="entry name" value="Uma2"/>
</dbReference>
<proteinExistence type="predicted"/>
<dbReference type="EMBL" id="JAANYN010000015">
    <property type="protein sequence ID" value="NHE59607.1"/>
    <property type="molecule type" value="Genomic_DNA"/>
</dbReference>
<dbReference type="InterPro" id="IPR011335">
    <property type="entry name" value="Restrct_endonuc-II-like"/>
</dbReference>
<name>A0ABX0HD48_9BACT</name>
<evidence type="ECO:0000313" key="3">
    <source>
        <dbReference type="Proteomes" id="UP000649799"/>
    </source>
</evidence>
<dbReference type="PANTHER" id="PTHR35400">
    <property type="entry name" value="SLR1083 PROTEIN"/>
    <property type="match status" value="1"/>
</dbReference>
<evidence type="ECO:0000259" key="1">
    <source>
        <dbReference type="Pfam" id="PF05685"/>
    </source>
</evidence>
<dbReference type="Proteomes" id="UP000649799">
    <property type="component" value="Unassembled WGS sequence"/>
</dbReference>
<protein>
    <submittedName>
        <fullName evidence="2">Uma2 family endonuclease</fullName>
    </submittedName>
</protein>
<dbReference type="InterPro" id="IPR012296">
    <property type="entry name" value="Nuclease_put_TT1808"/>
</dbReference>
<feature type="domain" description="Putative restriction endonuclease" evidence="1">
    <location>
        <begin position="13"/>
        <end position="171"/>
    </location>
</feature>
<keyword evidence="2" id="KW-0255">Endonuclease</keyword>
<keyword evidence="2" id="KW-0540">Nuclease</keyword>
<keyword evidence="3" id="KW-1185">Reference proteome</keyword>
<sequence>MATEVVKRLINVDEYYKMAEVGILKAEDPVELIHGEIFQMSPIGSRHAAIVDRLARKFNQFLTGQINIRIQNPIRFDRNNEPEPDISLLKYKTDDYASSHPRPSDVHALFEVGGSSIRFDREVKAPLYAAHGIPEFWIIDLDTNQMEYFSKPQGDAYTESRVFRPGDEVRIMDRKFSVKELLILS</sequence>